<feature type="region of interest" description="Disordered" evidence="1">
    <location>
        <begin position="33"/>
        <end position="52"/>
    </location>
</feature>
<evidence type="ECO:0000256" key="1">
    <source>
        <dbReference type="SAM" id="MobiDB-lite"/>
    </source>
</evidence>
<feature type="compositionally biased region" description="Polar residues" evidence="1">
    <location>
        <begin position="462"/>
        <end position="486"/>
    </location>
</feature>
<name>A0AAE0IEU2_9PEZI</name>
<gene>
    <name evidence="2" type="ORF">B0T19DRAFT_401936</name>
</gene>
<evidence type="ECO:0000313" key="2">
    <source>
        <dbReference type="EMBL" id="KAK3323625.1"/>
    </source>
</evidence>
<proteinExistence type="predicted"/>
<keyword evidence="3" id="KW-1185">Reference proteome</keyword>
<feature type="region of interest" description="Disordered" evidence="1">
    <location>
        <begin position="134"/>
        <end position="172"/>
    </location>
</feature>
<sequence length="849" mass="84975">MVAGKQVLLSIAVLSGIGFDTALGGWLRPRNGTSGVQVASSSESGASSPSLNDVATPAAVSVLTIEAAQPSTDSSSVAASSAGEGAVSASIALTSTPTSSAILKLGVVTASTASPTSTQDDYIYPAVYGADGQLTTDTDAPTRTVAPSKHSISPNPGAPAGPPPMDDTAPSSSEVVFVSPSFLPVVSEPIISSDSSSWGYTAVISVTSAAPQETAAPVRGPGGRPPPRPTITEVIPTATDDFNLGHESTSSSTPDSSSAGFNYGGWNSTTFATSTLYPNQTWTVTSQAPDNTVENGSSTSYCQASDRITAFTSWSVVHTSTITWYGNPEDYTQPFPPLTTPSSPTAPSCVEPLSPPKFTISVCSSTGTGSKYVTCSVTVSTDSWGYGHQTSSFVPAATPTVVLITTDKNPAVVYSTIKTPNYGVTTEPKTLDQHQSIPPDAPAASSSSSSPYNSPLPVYNPDKSSATPASNTAKNTQAPTYNSVKNSPAPVYDSVKSPVQPGQAVPTPQPQQDHTTAKPVTVVVQPTAVVVNGNTITDNPSGASQVVVVSGETFTIGPTQIVGAGTTIDRPLVTGGVFPPTPTTTNLGGLDVVVSSSVAIIDGSSFTLGPTTTMAIIGGQTVTIGPSGVVVSSQTLSIPQTRPSSTEVVVAGGDLITAIGQSVVVIQGTTITYGQSGSTTTTVVGGKTVTLGPSSTTVVGGETITLGPAGVTAHGTTLGGSSAKTSETQFAIIGGATITEIGASVVVINGTTYTVGPGAGTTTTVVGNETITIGPSGVAMSTLSFTFPFGPTMTVTITPGATMEAPTATPTTDAGAPQGNAAGSALRPVKGLVSASLCIAIGLVVFGIY</sequence>
<dbReference type="EMBL" id="JAUEPO010000004">
    <property type="protein sequence ID" value="KAK3323625.1"/>
    <property type="molecule type" value="Genomic_DNA"/>
</dbReference>
<protein>
    <submittedName>
        <fullName evidence="2">Uncharacterized protein</fullName>
    </submittedName>
</protein>
<evidence type="ECO:0000313" key="3">
    <source>
        <dbReference type="Proteomes" id="UP001286456"/>
    </source>
</evidence>
<dbReference type="AlphaFoldDB" id="A0AAE0IEU2"/>
<feature type="compositionally biased region" description="Low complexity" evidence="1">
    <location>
        <begin position="34"/>
        <end position="50"/>
    </location>
</feature>
<feature type="compositionally biased region" description="Pro residues" evidence="1">
    <location>
        <begin position="156"/>
        <end position="165"/>
    </location>
</feature>
<accession>A0AAE0IEU2</accession>
<dbReference type="Proteomes" id="UP001286456">
    <property type="component" value="Unassembled WGS sequence"/>
</dbReference>
<feature type="compositionally biased region" description="Low complexity" evidence="1">
    <location>
        <begin position="436"/>
        <end position="457"/>
    </location>
</feature>
<comment type="caution">
    <text evidence="2">The sequence shown here is derived from an EMBL/GenBank/DDBJ whole genome shotgun (WGS) entry which is preliminary data.</text>
</comment>
<feature type="region of interest" description="Disordered" evidence="1">
    <location>
        <begin position="421"/>
        <end position="515"/>
    </location>
</feature>
<reference evidence="2" key="2">
    <citation type="submission" date="2023-06" db="EMBL/GenBank/DDBJ databases">
        <authorList>
            <consortium name="Lawrence Berkeley National Laboratory"/>
            <person name="Haridas S."/>
            <person name="Hensen N."/>
            <person name="Bonometti L."/>
            <person name="Westerberg I."/>
            <person name="Brannstrom I.O."/>
            <person name="Guillou S."/>
            <person name="Cros-Aarteil S."/>
            <person name="Calhoun S."/>
            <person name="Kuo A."/>
            <person name="Mondo S."/>
            <person name="Pangilinan J."/>
            <person name="Riley R."/>
            <person name="Labutti K."/>
            <person name="Andreopoulos B."/>
            <person name="Lipzen A."/>
            <person name="Chen C."/>
            <person name="Yanf M."/>
            <person name="Daum C."/>
            <person name="Ng V."/>
            <person name="Clum A."/>
            <person name="Steindorff A."/>
            <person name="Ohm R."/>
            <person name="Martin F."/>
            <person name="Silar P."/>
            <person name="Natvig D."/>
            <person name="Lalanne C."/>
            <person name="Gautier V."/>
            <person name="Ament-Velasquez S.L."/>
            <person name="Kruys A."/>
            <person name="Hutchinson M.I."/>
            <person name="Powell A.J."/>
            <person name="Barry K."/>
            <person name="Miller A.N."/>
            <person name="Grigoriev I.V."/>
            <person name="Debuchy R."/>
            <person name="Gladieux P."/>
            <person name="Thoren M.H."/>
            <person name="Johannesson H."/>
        </authorList>
    </citation>
    <scope>NUCLEOTIDE SEQUENCE</scope>
    <source>
        <strain evidence="2">SMH4131-1</strain>
    </source>
</reference>
<reference evidence="2" key="1">
    <citation type="journal article" date="2023" name="Mol. Phylogenet. Evol.">
        <title>Genome-scale phylogeny and comparative genomics of the fungal order Sordariales.</title>
        <authorList>
            <person name="Hensen N."/>
            <person name="Bonometti L."/>
            <person name="Westerberg I."/>
            <person name="Brannstrom I.O."/>
            <person name="Guillou S."/>
            <person name="Cros-Aarteil S."/>
            <person name="Calhoun S."/>
            <person name="Haridas S."/>
            <person name="Kuo A."/>
            <person name="Mondo S."/>
            <person name="Pangilinan J."/>
            <person name="Riley R."/>
            <person name="LaButti K."/>
            <person name="Andreopoulos B."/>
            <person name="Lipzen A."/>
            <person name="Chen C."/>
            <person name="Yan M."/>
            <person name="Daum C."/>
            <person name="Ng V."/>
            <person name="Clum A."/>
            <person name="Steindorff A."/>
            <person name="Ohm R.A."/>
            <person name="Martin F."/>
            <person name="Silar P."/>
            <person name="Natvig D.O."/>
            <person name="Lalanne C."/>
            <person name="Gautier V."/>
            <person name="Ament-Velasquez S.L."/>
            <person name="Kruys A."/>
            <person name="Hutchinson M.I."/>
            <person name="Powell A.J."/>
            <person name="Barry K."/>
            <person name="Miller A.N."/>
            <person name="Grigoriev I.V."/>
            <person name="Debuchy R."/>
            <person name="Gladieux P."/>
            <person name="Hiltunen Thoren M."/>
            <person name="Johannesson H."/>
        </authorList>
    </citation>
    <scope>NUCLEOTIDE SEQUENCE</scope>
    <source>
        <strain evidence="2">SMH4131-1</strain>
    </source>
</reference>
<organism evidence="2 3">
    <name type="scientific">Cercophora scortea</name>
    <dbReference type="NCBI Taxonomy" id="314031"/>
    <lineage>
        <taxon>Eukaryota</taxon>
        <taxon>Fungi</taxon>
        <taxon>Dikarya</taxon>
        <taxon>Ascomycota</taxon>
        <taxon>Pezizomycotina</taxon>
        <taxon>Sordariomycetes</taxon>
        <taxon>Sordariomycetidae</taxon>
        <taxon>Sordariales</taxon>
        <taxon>Lasiosphaeriaceae</taxon>
        <taxon>Cercophora</taxon>
    </lineage>
</organism>